<dbReference type="PROSITE" id="PS01295">
    <property type="entry name" value="ISPD"/>
    <property type="match status" value="1"/>
</dbReference>
<gene>
    <name evidence="13" type="primary">ispDF</name>
    <name evidence="15" type="ORF">HMPREF9453_00673</name>
</gene>
<dbReference type="GO" id="GO:0046872">
    <property type="term" value="F:metal ion binding"/>
    <property type="evidence" value="ECO:0007669"/>
    <property type="project" value="UniProtKB-KW"/>
</dbReference>
<dbReference type="EMBL" id="ADLT01000016">
    <property type="protein sequence ID" value="EHO63389.1"/>
    <property type="molecule type" value="Genomic_DNA"/>
</dbReference>
<dbReference type="EC" id="2.7.7.60" evidence="13"/>
<dbReference type="InterPro" id="IPR020555">
    <property type="entry name" value="MECDP_synthase_CS"/>
</dbReference>
<dbReference type="InterPro" id="IPR018294">
    <property type="entry name" value="ISPD_synthase_CS"/>
</dbReference>
<comment type="similarity">
    <text evidence="13">In the N-terminal section; belongs to the IspD/TarI cytidylyltransferase family. IspD subfamily.</text>
</comment>
<dbReference type="eggNOG" id="COG0245">
    <property type="taxonomic scope" value="Bacteria"/>
</dbReference>
<evidence type="ECO:0000256" key="11">
    <source>
        <dbReference type="ARBA" id="ARBA00023239"/>
    </source>
</evidence>
<keyword evidence="8 13" id="KW-0548">Nucleotidyltransferase</keyword>
<dbReference type="Proteomes" id="UP000003277">
    <property type="component" value="Unassembled WGS sequence"/>
</dbReference>
<comment type="catalytic activity">
    <reaction evidence="1 13">
        <text>4-CDP-2-C-methyl-D-erythritol 2-phosphate = 2-C-methyl-D-erythritol 2,4-cyclic diphosphate + CMP</text>
        <dbReference type="Rhea" id="RHEA:23864"/>
        <dbReference type="ChEBI" id="CHEBI:57919"/>
        <dbReference type="ChEBI" id="CHEBI:58483"/>
        <dbReference type="ChEBI" id="CHEBI:60377"/>
        <dbReference type="EC" id="4.6.1.12"/>
    </reaction>
</comment>
<dbReference type="PANTHER" id="PTHR43181:SF1">
    <property type="entry name" value="2-C-METHYL-D-ERYTHRITOL 2,4-CYCLODIPHOSPHATE SYNTHASE, CHLOROPLASTIC"/>
    <property type="match status" value="1"/>
</dbReference>
<feature type="binding site" evidence="13">
    <location>
        <position position="237"/>
    </location>
    <ligand>
        <name>a divalent metal cation</name>
        <dbReference type="ChEBI" id="CHEBI:60240"/>
    </ligand>
</feature>
<comment type="pathway">
    <text evidence="5 13">Isoprenoid biosynthesis; isopentenyl diphosphate biosynthesis via DXP pathway; isopentenyl diphosphate from 1-deoxy-D-xylulose 5-phosphate: step 2/6.</text>
</comment>
<keyword evidence="10 13" id="KW-0414">Isoprene biosynthesis</keyword>
<comment type="catalytic activity">
    <reaction evidence="2 13">
        <text>2-C-methyl-D-erythritol 4-phosphate + CTP + H(+) = 4-CDP-2-C-methyl-D-erythritol + diphosphate</text>
        <dbReference type="Rhea" id="RHEA:13429"/>
        <dbReference type="ChEBI" id="CHEBI:15378"/>
        <dbReference type="ChEBI" id="CHEBI:33019"/>
        <dbReference type="ChEBI" id="CHEBI:37563"/>
        <dbReference type="ChEBI" id="CHEBI:57823"/>
        <dbReference type="ChEBI" id="CHEBI:58262"/>
        <dbReference type="EC" id="2.7.7.60"/>
    </reaction>
</comment>
<evidence type="ECO:0000256" key="12">
    <source>
        <dbReference type="ARBA" id="ARBA00023268"/>
    </source>
</evidence>
<feature type="binding site" evidence="13">
    <location>
        <position position="271"/>
    </location>
    <ligand>
        <name>a divalent metal cation</name>
        <dbReference type="ChEBI" id="CHEBI:60240"/>
    </ligand>
</feature>
<feature type="binding site" evidence="13">
    <location>
        <begin position="361"/>
        <end position="364"/>
    </location>
    <ligand>
        <name>4-CDP-2-C-methyl-D-erythritol 2-phosphate</name>
        <dbReference type="ChEBI" id="CHEBI:57919"/>
    </ligand>
</feature>
<feature type="site" description="Transition state stabilizer" evidence="13">
    <location>
        <position position="263"/>
    </location>
</feature>
<dbReference type="AlphaFoldDB" id="H1CZ85"/>
<dbReference type="CDD" id="cd02516">
    <property type="entry name" value="CDP-ME_synthetase"/>
    <property type="match status" value="1"/>
</dbReference>
<evidence type="ECO:0000256" key="13">
    <source>
        <dbReference type="HAMAP-Rule" id="MF_01520"/>
    </source>
</evidence>
<dbReference type="SUPFAM" id="SSF69765">
    <property type="entry name" value="IpsF-like"/>
    <property type="match status" value="1"/>
</dbReference>
<dbReference type="PATRIC" id="fig|742743.3.peg.684"/>
<feature type="site" description="Transition state stabilizer" evidence="13">
    <location>
        <position position="22"/>
    </location>
</feature>
<dbReference type="PANTHER" id="PTHR43181">
    <property type="entry name" value="2-C-METHYL-D-ERYTHRITOL 2,4-CYCLODIPHOSPHATE SYNTHASE, CHLOROPLASTIC"/>
    <property type="match status" value="1"/>
</dbReference>
<feature type="binding site" evidence="13">
    <location>
        <begin position="263"/>
        <end position="264"/>
    </location>
    <ligand>
        <name>4-CDP-2-C-methyl-D-erythritol 2-phosphate</name>
        <dbReference type="ChEBI" id="CHEBI:57919"/>
    </ligand>
</feature>
<comment type="caution">
    <text evidence="15">The sequence shown here is derived from an EMBL/GenBank/DDBJ whole genome shotgun (WGS) entry which is preliminary data.</text>
</comment>
<dbReference type="Gene3D" id="3.30.1330.50">
    <property type="entry name" value="2-C-methyl-D-erythritol 2,4-cyclodiphosphate synthase"/>
    <property type="match status" value="1"/>
</dbReference>
<comment type="cofactor">
    <cofactor evidence="3 13">
        <name>a divalent metal cation</name>
        <dbReference type="ChEBI" id="CHEBI:60240"/>
    </cofactor>
</comment>
<comment type="caution">
    <text evidence="13">Lacks conserved residue(s) required for the propagation of feature annotation.</text>
</comment>
<evidence type="ECO:0000256" key="1">
    <source>
        <dbReference type="ARBA" id="ARBA00000200"/>
    </source>
</evidence>
<dbReference type="InterPro" id="IPR036571">
    <property type="entry name" value="MECDP_synthase_sf"/>
</dbReference>
<dbReference type="Pfam" id="PF02542">
    <property type="entry name" value="YgbB"/>
    <property type="match status" value="1"/>
</dbReference>
<comment type="function">
    <text evidence="13">Bifunctional enzyme that catalyzes the formation of 4-diphosphocytidyl-2-C-methyl-D-erythritol from CTP and 2-C-methyl-D-erythritol 4-phosphate (MEP) (IspD), and catalyzes the conversion of 4-diphosphocytidyl-2-C-methyl-D-erythritol 2-phosphate (CDP-ME2P) to 2-C-methyl-D-erythritol 2,4-cyclodiphosphate (ME-CPP) with a corresponding release of cytidine 5-monophosphate (CMP) (IspF).</text>
</comment>
<dbReference type="STRING" id="742743.HMPREF9453_00673"/>
<evidence type="ECO:0000256" key="9">
    <source>
        <dbReference type="ARBA" id="ARBA00022723"/>
    </source>
</evidence>
<accession>H1CZ85</accession>
<feature type="binding site" evidence="13">
    <location>
        <begin position="237"/>
        <end position="239"/>
    </location>
    <ligand>
        <name>4-CDP-2-C-methyl-D-erythritol 2-phosphate</name>
        <dbReference type="ChEBI" id="CHEBI:57919"/>
    </ligand>
</feature>
<comment type="pathway">
    <text evidence="4 13">Isoprenoid biosynthesis; isopentenyl diphosphate biosynthesis via DXP pathway; isopentenyl diphosphate from 1-deoxy-D-xylulose 5-phosphate: step 4/6.</text>
</comment>
<dbReference type="FunFam" id="3.90.550.10:FF:000003">
    <property type="entry name" value="2-C-methyl-D-erythritol 4-phosphate cytidylyltransferase"/>
    <property type="match status" value="1"/>
</dbReference>
<feature type="region of interest" description="2-C-methyl-D-erythritol 4-phosphate cytidylyltransferase" evidence="13">
    <location>
        <begin position="1"/>
        <end position="231"/>
    </location>
</feature>
<dbReference type="InterPro" id="IPR026596">
    <property type="entry name" value="IspD/F"/>
</dbReference>
<evidence type="ECO:0000256" key="4">
    <source>
        <dbReference type="ARBA" id="ARBA00004709"/>
    </source>
</evidence>
<feature type="site" description="Positions MEP for the nucleophilic attack" evidence="13">
    <location>
        <position position="209"/>
    </location>
</feature>
<sequence>MINSLILVAAGNGSRMQASLNKLLLSCAGHPLIYYTLRNVFQSRLLSELVIVTKPEEKPVFESIVDSIPHSIRVMFAPGGSDRAGSVRNGFHMISKKSDKVLVHDGARPLVDGKTIDDAFTAISRENPAVAVGVPCIDTIKKVEGNTIVETPDRSSLFRAQTPQGALTGLFHRAVEFLSRGGSFTDDASVLEQLGVPVKLIPGKERFFKVTTPDDMDRLEQALRKDRCPFRIGQGYDVHRFDEERPLILGGVRISEKGGLLGHSDADVLLHAIMDSLLGACGLPDIGHYFPDTDDRFTGADSTRLLMEVKRIIEDEGYMVGNIDSTVIAEKPKLAKYIPAMKEKIAGFLDILPGDIGIKATTNEKMGAIGRREGIAAMASSIVCRRS</sequence>
<dbReference type="eggNOG" id="COG1211">
    <property type="taxonomic scope" value="Bacteria"/>
</dbReference>
<dbReference type="HOGENOM" id="CLU_042800_2_5_9"/>
<evidence type="ECO:0000313" key="16">
    <source>
        <dbReference type="Proteomes" id="UP000003277"/>
    </source>
</evidence>
<feature type="site" description="Transition state stabilizer" evidence="13">
    <location>
        <position position="362"/>
    </location>
</feature>
<dbReference type="SUPFAM" id="SSF53448">
    <property type="entry name" value="Nucleotide-diphospho-sugar transferases"/>
    <property type="match status" value="1"/>
</dbReference>
<name>H1CZ85_9FIRM</name>
<evidence type="ECO:0000313" key="15">
    <source>
        <dbReference type="EMBL" id="EHO63389.1"/>
    </source>
</evidence>
<evidence type="ECO:0000256" key="6">
    <source>
        <dbReference type="ARBA" id="ARBA00009789"/>
    </source>
</evidence>
<dbReference type="Gene3D" id="3.90.550.10">
    <property type="entry name" value="Spore Coat Polysaccharide Biosynthesis Protein SpsA, Chain A"/>
    <property type="match status" value="1"/>
</dbReference>
<dbReference type="InterPro" id="IPR003526">
    <property type="entry name" value="MECDP_synthase"/>
</dbReference>
<feature type="binding site" evidence="13">
    <location>
        <begin position="285"/>
        <end position="287"/>
    </location>
    <ligand>
        <name>4-CDP-2-C-methyl-D-erythritol 2-phosphate</name>
        <dbReference type="ChEBI" id="CHEBI:57919"/>
    </ligand>
</feature>
<proteinExistence type="inferred from homology"/>
<dbReference type="InterPro" id="IPR001228">
    <property type="entry name" value="IspD"/>
</dbReference>
<comment type="similarity">
    <text evidence="13">In the C-terminal section; belongs to the IspF family.</text>
</comment>
<feature type="binding site" evidence="13">
    <location>
        <position position="371"/>
    </location>
    <ligand>
        <name>4-CDP-2-C-methyl-D-erythritol 2-phosphate</name>
        <dbReference type="ChEBI" id="CHEBI:57919"/>
    </ligand>
</feature>
<dbReference type="OrthoDB" id="9806837at2"/>
<comment type="similarity">
    <text evidence="6">Belongs to the IspD/TarI cytidylyltransferase family. IspD subfamily.</text>
</comment>
<dbReference type="GO" id="GO:0016114">
    <property type="term" value="P:terpenoid biosynthetic process"/>
    <property type="evidence" value="ECO:0007669"/>
    <property type="project" value="InterPro"/>
</dbReference>
<dbReference type="PROSITE" id="PS01350">
    <property type="entry name" value="ISPF"/>
    <property type="match status" value="1"/>
</dbReference>
<dbReference type="GO" id="GO:0019288">
    <property type="term" value="P:isopentenyl diphosphate biosynthetic process, methylerythritol 4-phosphate pathway"/>
    <property type="evidence" value="ECO:0007669"/>
    <property type="project" value="UniProtKB-UniRule"/>
</dbReference>
<dbReference type="InterPro" id="IPR029044">
    <property type="entry name" value="Nucleotide-diphossugar_trans"/>
</dbReference>
<feature type="domain" description="2-C-methyl-D-erythritol 2,4-cyclodiphosphate synthase" evidence="14">
    <location>
        <begin position="230"/>
        <end position="382"/>
    </location>
</feature>
<dbReference type="GO" id="GO:0008685">
    <property type="term" value="F:2-C-methyl-D-erythritol 2,4-cyclodiphosphate synthase activity"/>
    <property type="evidence" value="ECO:0007669"/>
    <property type="project" value="UniProtKB-UniRule"/>
</dbReference>
<keyword evidence="11 13" id="KW-0456">Lyase</keyword>
<evidence type="ECO:0000256" key="7">
    <source>
        <dbReference type="ARBA" id="ARBA00022679"/>
    </source>
</evidence>
<reference evidence="15 16" key="1">
    <citation type="submission" date="2011-11" db="EMBL/GenBank/DDBJ databases">
        <title>The Genome Sequence of Dialister succinatiphilus YIT 11850.</title>
        <authorList>
            <consortium name="The Broad Institute Genome Sequencing Platform"/>
            <person name="Earl A."/>
            <person name="Ward D."/>
            <person name="Feldgarden M."/>
            <person name="Gevers D."/>
            <person name="Morotomi M."/>
            <person name="Young S.K."/>
            <person name="Zeng Q."/>
            <person name="Gargeya S."/>
            <person name="Fitzgerald M."/>
            <person name="Haas B."/>
            <person name="Abouelleil A."/>
            <person name="Alvarado L."/>
            <person name="Arachchi H.M."/>
            <person name="Berlin A."/>
            <person name="Brown A."/>
            <person name="Chapman S.B."/>
            <person name="Dunbar C."/>
            <person name="Gearin G."/>
            <person name="Goldberg J."/>
            <person name="Griggs A."/>
            <person name="Gujja S."/>
            <person name="Heiman D."/>
            <person name="Howarth C."/>
            <person name="Lui A."/>
            <person name="MacDonald P.J.P."/>
            <person name="Montmayeur A."/>
            <person name="Murphy C."/>
            <person name="Neiman D."/>
            <person name="Pearson M."/>
            <person name="Priest M."/>
            <person name="Roberts A."/>
            <person name="Saif S."/>
            <person name="Shea T."/>
            <person name="Sisk P."/>
            <person name="Stolte C."/>
            <person name="Sykes S."/>
            <person name="Wortman J."/>
            <person name="Nusbaum C."/>
            <person name="Birren B."/>
        </authorList>
    </citation>
    <scope>NUCLEOTIDE SEQUENCE [LARGE SCALE GENOMIC DNA]</scope>
    <source>
        <strain evidence="15 16">YIT 11850</strain>
    </source>
</reference>
<feature type="binding site" evidence="13">
    <location>
        <position position="239"/>
    </location>
    <ligand>
        <name>a divalent metal cation</name>
        <dbReference type="ChEBI" id="CHEBI:60240"/>
    </ligand>
</feature>
<dbReference type="HAMAP" id="MF_00107">
    <property type="entry name" value="IspF"/>
    <property type="match status" value="1"/>
</dbReference>
<feature type="site" description="Transition state stabilizer" evidence="13">
    <location>
        <position position="15"/>
    </location>
</feature>
<organism evidence="15 16">
    <name type="scientific">Dialister succinatiphilus YIT 11850</name>
    <dbReference type="NCBI Taxonomy" id="742743"/>
    <lineage>
        <taxon>Bacteria</taxon>
        <taxon>Bacillati</taxon>
        <taxon>Bacillota</taxon>
        <taxon>Negativicutes</taxon>
        <taxon>Veillonellales</taxon>
        <taxon>Veillonellaceae</taxon>
        <taxon>Dialister</taxon>
    </lineage>
</organism>
<feature type="site" description="Positions MEP for the nucleophilic attack" evidence="13">
    <location>
        <position position="154"/>
    </location>
</feature>
<dbReference type="HAMAP" id="MF_01520">
    <property type="entry name" value="IspDF"/>
    <property type="match status" value="1"/>
</dbReference>
<keyword evidence="12 13" id="KW-0511">Multifunctional enzyme</keyword>
<dbReference type="InterPro" id="IPR034683">
    <property type="entry name" value="IspD/TarI"/>
</dbReference>
<dbReference type="GO" id="GO:0050518">
    <property type="term" value="F:2-C-methyl-D-erythritol 4-phosphate cytidylyltransferase activity"/>
    <property type="evidence" value="ECO:0007669"/>
    <property type="project" value="UniProtKB-UniRule"/>
</dbReference>
<keyword evidence="9 13" id="KW-0479">Metal-binding</keyword>
<dbReference type="Pfam" id="PF01128">
    <property type="entry name" value="IspD"/>
    <property type="match status" value="1"/>
</dbReference>
<evidence type="ECO:0000259" key="14">
    <source>
        <dbReference type="Pfam" id="PF02542"/>
    </source>
</evidence>
<evidence type="ECO:0000256" key="8">
    <source>
        <dbReference type="ARBA" id="ARBA00022695"/>
    </source>
</evidence>
<dbReference type="EC" id="4.6.1.12" evidence="13"/>
<keyword evidence="16" id="KW-1185">Reference proteome</keyword>
<dbReference type="CDD" id="cd00554">
    <property type="entry name" value="MECDP_synthase"/>
    <property type="match status" value="1"/>
</dbReference>
<evidence type="ECO:0000256" key="3">
    <source>
        <dbReference type="ARBA" id="ARBA00001968"/>
    </source>
</evidence>
<evidence type="ECO:0000256" key="5">
    <source>
        <dbReference type="ARBA" id="ARBA00004787"/>
    </source>
</evidence>
<protein>
    <recommendedName>
        <fullName evidence="13">Bifunctional enzyme IspD/IspF</fullName>
    </recommendedName>
    <domain>
        <recommendedName>
            <fullName evidence="13">2-C-methyl-D-erythritol 4-phosphate cytidylyltransferase</fullName>
            <ecNumber evidence="13">2.7.7.60</ecNumber>
        </recommendedName>
        <alternativeName>
            <fullName evidence="13">4-diphosphocytidyl-2C-methyl-D-erythritol synthase</fullName>
        </alternativeName>
        <alternativeName>
            <fullName evidence="13">MEP cytidylyltransferase</fullName>
            <shortName evidence="13">MCT</shortName>
        </alternativeName>
    </domain>
    <domain>
        <recommendedName>
            <fullName evidence="13">2-C-methyl-D-erythritol 2,4-cyclodiphosphate synthase</fullName>
            <shortName evidence="13">MECDP-synthase</shortName>
            <shortName evidence="13">MECPP-synthase</shortName>
            <shortName evidence="13">MECPS</shortName>
            <ecNumber evidence="13">4.6.1.12</ecNumber>
        </recommendedName>
    </domain>
</protein>
<evidence type="ECO:0000256" key="10">
    <source>
        <dbReference type="ARBA" id="ARBA00023229"/>
    </source>
</evidence>
<feature type="region of interest" description="2-C-methyl-D-erythritol 2,4-cyclodiphosphate synthase" evidence="13">
    <location>
        <begin position="231"/>
        <end position="387"/>
    </location>
</feature>
<evidence type="ECO:0000256" key="2">
    <source>
        <dbReference type="ARBA" id="ARBA00001282"/>
    </source>
</evidence>
<dbReference type="UniPathway" id="UPA00056">
    <property type="reaction ID" value="UER00093"/>
</dbReference>
<feature type="binding site" evidence="13">
    <location>
        <begin position="290"/>
        <end position="294"/>
    </location>
    <ligand>
        <name>4-CDP-2-C-methyl-D-erythritol 2-phosphate</name>
        <dbReference type="ChEBI" id="CHEBI:57919"/>
    </ligand>
</feature>
<keyword evidence="7 13" id="KW-0808">Transferase</keyword>
<dbReference type="RefSeq" id="WP_008859177.1">
    <property type="nucleotide sequence ID" value="NZ_JH591187.1"/>
</dbReference>
<dbReference type="NCBIfam" id="TIGR00151">
    <property type="entry name" value="ispF"/>
    <property type="match status" value="1"/>
</dbReference>
<dbReference type="NCBIfam" id="TIGR00453">
    <property type="entry name" value="ispD"/>
    <property type="match status" value="1"/>
</dbReference>